<keyword evidence="2" id="KW-1185">Reference proteome</keyword>
<protein>
    <submittedName>
        <fullName evidence="1">Uncharacterized protein</fullName>
    </submittedName>
</protein>
<name>A0ACC1TMZ0_9AGAR</name>
<evidence type="ECO:0000313" key="1">
    <source>
        <dbReference type="EMBL" id="KAJ3805938.1"/>
    </source>
</evidence>
<dbReference type="EMBL" id="MU795503">
    <property type="protein sequence ID" value="KAJ3805938.1"/>
    <property type="molecule type" value="Genomic_DNA"/>
</dbReference>
<accession>A0ACC1TMZ0</accession>
<comment type="caution">
    <text evidence="1">The sequence shown here is derived from an EMBL/GenBank/DDBJ whole genome shotgun (WGS) entry which is preliminary data.</text>
</comment>
<evidence type="ECO:0000313" key="2">
    <source>
        <dbReference type="Proteomes" id="UP001163835"/>
    </source>
</evidence>
<feature type="non-terminal residue" evidence="1">
    <location>
        <position position="1"/>
    </location>
</feature>
<reference evidence="1" key="1">
    <citation type="submission" date="2022-09" db="EMBL/GenBank/DDBJ databases">
        <title>A Global Phylogenomic Analysis of the Shiitake Genus Lentinula.</title>
        <authorList>
            <consortium name="DOE Joint Genome Institute"/>
            <person name="Sierra-Patev S."/>
            <person name="Min B."/>
            <person name="Naranjo-Ortiz M."/>
            <person name="Looney B."/>
            <person name="Konkel Z."/>
            <person name="Slot J.C."/>
            <person name="Sakamoto Y."/>
            <person name="Steenwyk J.L."/>
            <person name="Rokas A."/>
            <person name="Carro J."/>
            <person name="Camarero S."/>
            <person name="Ferreira P."/>
            <person name="Molpeceres G."/>
            <person name="Ruiz-Duenas F.J."/>
            <person name="Serrano A."/>
            <person name="Henrissat B."/>
            <person name="Drula E."/>
            <person name="Hughes K.W."/>
            <person name="Mata J.L."/>
            <person name="Ishikawa N.K."/>
            <person name="Vargas-Isla R."/>
            <person name="Ushijima S."/>
            <person name="Smith C.A."/>
            <person name="Ahrendt S."/>
            <person name="Andreopoulos W."/>
            <person name="He G."/>
            <person name="Labutti K."/>
            <person name="Lipzen A."/>
            <person name="Ng V."/>
            <person name="Riley R."/>
            <person name="Sandor L."/>
            <person name="Barry K."/>
            <person name="Martinez A.T."/>
            <person name="Xiao Y."/>
            <person name="Gibbons J.G."/>
            <person name="Terashima K."/>
            <person name="Grigoriev I.V."/>
            <person name="Hibbett D.S."/>
        </authorList>
    </citation>
    <scope>NUCLEOTIDE SEQUENCE</scope>
    <source>
        <strain evidence="1">TMI1499</strain>
    </source>
</reference>
<sequence>YRVVPRVASRINHSCAPNVVYHFDEATFTFNMVATRDIRAGEEILTMYCGLQVPKAERHRNLLPYGIDPCRC</sequence>
<dbReference type="Proteomes" id="UP001163835">
    <property type="component" value="Unassembled WGS sequence"/>
</dbReference>
<proteinExistence type="predicted"/>
<organism evidence="1 2">
    <name type="scientific">Lentinula aff. lateritia</name>
    <dbReference type="NCBI Taxonomy" id="2804960"/>
    <lineage>
        <taxon>Eukaryota</taxon>
        <taxon>Fungi</taxon>
        <taxon>Dikarya</taxon>
        <taxon>Basidiomycota</taxon>
        <taxon>Agaricomycotina</taxon>
        <taxon>Agaricomycetes</taxon>
        <taxon>Agaricomycetidae</taxon>
        <taxon>Agaricales</taxon>
        <taxon>Marasmiineae</taxon>
        <taxon>Omphalotaceae</taxon>
        <taxon>Lentinula</taxon>
    </lineage>
</organism>
<gene>
    <name evidence="1" type="ORF">F5876DRAFT_50958</name>
</gene>